<gene>
    <name evidence="1" type="ORF">AVEN_84239_1</name>
</gene>
<dbReference type="EMBL" id="BGPR01005260">
    <property type="protein sequence ID" value="GBN08413.1"/>
    <property type="molecule type" value="Genomic_DNA"/>
</dbReference>
<dbReference type="Proteomes" id="UP000499080">
    <property type="component" value="Unassembled WGS sequence"/>
</dbReference>
<reference evidence="1 2" key="1">
    <citation type="journal article" date="2019" name="Sci. Rep.">
        <title>Orb-weaving spider Araneus ventricosus genome elucidates the spidroin gene catalogue.</title>
        <authorList>
            <person name="Kono N."/>
            <person name="Nakamura H."/>
            <person name="Ohtoshi R."/>
            <person name="Moran D.A.P."/>
            <person name="Shinohara A."/>
            <person name="Yoshida Y."/>
            <person name="Fujiwara M."/>
            <person name="Mori M."/>
            <person name="Tomita M."/>
            <person name="Arakawa K."/>
        </authorList>
    </citation>
    <scope>NUCLEOTIDE SEQUENCE [LARGE SCALE GENOMIC DNA]</scope>
</reference>
<keyword evidence="2" id="KW-1185">Reference proteome</keyword>
<organism evidence="1 2">
    <name type="scientific">Araneus ventricosus</name>
    <name type="common">Orbweaver spider</name>
    <name type="synonym">Epeira ventricosa</name>
    <dbReference type="NCBI Taxonomy" id="182803"/>
    <lineage>
        <taxon>Eukaryota</taxon>
        <taxon>Metazoa</taxon>
        <taxon>Ecdysozoa</taxon>
        <taxon>Arthropoda</taxon>
        <taxon>Chelicerata</taxon>
        <taxon>Arachnida</taxon>
        <taxon>Araneae</taxon>
        <taxon>Araneomorphae</taxon>
        <taxon>Entelegynae</taxon>
        <taxon>Araneoidea</taxon>
        <taxon>Araneidae</taxon>
        <taxon>Araneus</taxon>
    </lineage>
</organism>
<accession>A0A4Y2L3N8</accession>
<comment type="caution">
    <text evidence="1">The sequence shown here is derived from an EMBL/GenBank/DDBJ whole genome shotgun (WGS) entry which is preliminary data.</text>
</comment>
<name>A0A4Y2L3N8_ARAVE</name>
<evidence type="ECO:0000313" key="2">
    <source>
        <dbReference type="Proteomes" id="UP000499080"/>
    </source>
</evidence>
<sequence length="199" mass="22780">MSPRCVDGPPGDYLHRLRERVARALLTRDVSKFFVQKLYNSVDDLTLMDSKNLRAAPEGDLIKKECVVPSATGKKHLNQISQSCPRTHERRIARHNAVSRCIKRGLGKQGYSFYEEPIYKTSTGNRKPDLVAISKDVAWVINSQVVGEAVDLKRDNQRNISYYRDNEDMLTQIKKQHKIKNVCYCCNLKPKGMLVGRLF</sequence>
<protein>
    <recommendedName>
        <fullName evidence="3">Retrovirus-related Pol polyprotein from type-2 retrotransposable element R2DM</fullName>
    </recommendedName>
</protein>
<proteinExistence type="predicted"/>
<dbReference type="AlphaFoldDB" id="A0A4Y2L3N8"/>
<evidence type="ECO:0000313" key="1">
    <source>
        <dbReference type="EMBL" id="GBN08413.1"/>
    </source>
</evidence>
<evidence type="ECO:0008006" key="3">
    <source>
        <dbReference type="Google" id="ProtNLM"/>
    </source>
</evidence>
<dbReference type="OrthoDB" id="9214535at2759"/>